<keyword evidence="4" id="KW-1185">Reference proteome</keyword>
<dbReference type="GO" id="GO:0016829">
    <property type="term" value="F:lyase activity"/>
    <property type="evidence" value="ECO:0007669"/>
    <property type="project" value="UniProtKB-KW"/>
</dbReference>
<dbReference type="Proteomes" id="UP000054596">
    <property type="component" value="Unassembled WGS sequence"/>
</dbReference>
<dbReference type="RefSeq" id="WP_086968870.1">
    <property type="nucleotide sequence ID" value="NZ_FCOJ02000021.1"/>
</dbReference>
<dbReference type="Pfam" id="PF00378">
    <property type="entry name" value="ECH_1"/>
    <property type="match status" value="1"/>
</dbReference>
<dbReference type="AlphaFoldDB" id="A0A158B166"/>
<dbReference type="EMBL" id="FCOJ02000021">
    <property type="protein sequence ID" value="SAK62997.1"/>
    <property type="molecule type" value="Genomic_DNA"/>
</dbReference>
<dbReference type="SUPFAM" id="SSF52096">
    <property type="entry name" value="ClpP/crotonase"/>
    <property type="match status" value="1"/>
</dbReference>
<name>A0A158B166_9BURK</name>
<keyword evidence="2" id="KW-0456">Lyase</keyword>
<dbReference type="InterPro" id="IPR029045">
    <property type="entry name" value="ClpP/crotonase-like_dom_sf"/>
</dbReference>
<evidence type="ECO:0000256" key="2">
    <source>
        <dbReference type="ARBA" id="ARBA00023239"/>
    </source>
</evidence>
<proteinExistence type="inferred from homology"/>
<comment type="similarity">
    <text evidence="1">Belongs to the enoyl-CoA hydratase/isomerase family.</text>
</comment>
<dbReference type="STRING" id="1777143.AWB82_03256"/>
<dbReference type="CDD" id="cd06558">
    <property type="entry name" value="crotonase-like"/>
    <property type="match status" value="1"/>
</dbReference>
<dbReference type="FunFam" id="3.90.226.10:FF:000009">
    <property type="entry name" value="Carnitinyl-CoA dehydratase"/>
    <property type="match status" value="1"/>
</dbReference>
<accession>A0A158B166</accession>
<dbReference type="PANTHER" id="PTHR11941">
    <property type="entry name" value="ENOYL-COA HYDRATASE-RELATED"/>
    <property type="match status" value="1"/>
</dbReference>
<evidence type="ECO:0000313" key="3">
    <source>
        <dbReference type="EMBL" id="SAK62997.1"/>
    </source>
</evidence>
<sequence>MNAPSKIRIQRNDRHAVVTLDNPPMNVVSAPLTRELYAALRELELDTEVRAVVLTGAGERAFCAGSDIHEITELLTPGAVLERKLIFQNKVFELLRTFPKPTIAALNGYTYGGGLEIAACCDMMIAEEQVKLCLPEIKLGLFPSSGGTYRVARKIGEARAKKLVLTGEPINAQTALNWGLVNDVVPRGEALRQAEALASTLARQPADAMRAAKRLINACFDMPEAALVAQSLMESDQIFCSTDAAEGVSAFLAKRTPEFK</sequence>
<dbReference type="GO" id="GO:0006635">
    <property type="term" value="P:fatty acid beta-oxidation"/>
    <property type="evidence" value="ECO:0007669"/>
    <property type="project" value="TreeGrafter"/>
</dbReference>
<reference evidence="3" key="1">
    <citation type="submission" date="2016-01" db="EMBL/GenBank/DDBJ databases">
        <authorList>
            <person name="Peeters C."/>
        </authorList>
    </citation>
    <scope>NUCLEOTIDE SEQUENCE [LARGE SCALE GENOMIC DNA]</scope>
    <source>
        <strain evidence="3">LMG 29325</strain>
    </source>
</reference>
<evidence type="ECO:0000256" key="1">
    <source>
        <dbReference type="ARBA" id="ARBA00005254"/>
    </source>
</evidence>
<dbReference type="InterPro" id="IPR001753">
    <property type="entry name" value="Enoyl-CoA_hydra/iso"/>
</dbReference>
<dbReference type="OrthoDB" id="9774843at2"/>
<gene>
    <name evidence="3" type="ORF">AWB82_03256</name>
</gene>
<dbReference type="PANTHER" id="PTHR11941:SF54">
    <property type="entry name" value="ENOYL-COA HYDRATASE, MITOCHONDRIAL"/>
    <property type="match status" value="1"/>
</dbReference>
<comment type="caution">
    <text evidence="3">The sequence shown here is derived from an EMBL/GenBank/DDBJ whole genome shotgun (WGS) entry which is preliminary data.</text>
</comment>
<dbReference type="Gene3D" id="3.90.226.10">
    <property type="entry name" value="2-enoyl-CoA Hydratase, Chain A, domain 1"/>
    <property type="match status" value="1"/>
</dbReference>
<protein>
    <submittedName>
        <fullName evidence="3">Enoyl-CoA hydratase</fullName>
    </submittedName>
</protein>
<evidence type="ECO:0000313" key="4">
    <source>
        <dbReference type="Proteomes" id="UP000054596"/>
    </source>
</evidence>
<organism evidence="3 4">
    <name type="scientific">Caballeronia glebae</name>
    <dbReference type="NCBI Taxonomy" id="1777143"/>
    <lineage>
        <taxon>Bacteria</taxon>
        <taxon>Pseudomonadati</taxon>
        <taxon>Pseudomonadota</taxon>
        <taxon>Betaproteobacteria</taxon>
        <taxon>Burkholderiales</taxon>
        <taxon>Burkholderiaceae</taxon>
        <taxon>Caballeronia</taxon>
    </lineage>
</organism>